<feature type="domain" description="DUF5717" evidence="2">
    <location>
        <begin position="2"/>
        <end position="875"/>
    </location>
</feature>
<dbReference type="InterPro" id="IPR043775">
    <property type="entry name" value="DUF5717_N"/>
</dbReference>
<evidence type="ECO:0000313" key="3">
    <source>
        <dbReference type="EMBL" id="MBU9737286.1"/>
    </source>
</evidence>
<gene>
    <name evidence="3" type="ORF">KTH89_12120</name>
</gene>
<keyword evidence="4" id="KW-1185">Reference proteome</keyword>
<dbReference type="Proteomes" id="UP000712157">
    <property type="component" value="Unassembled WGS sequence"/>
</dbReference>
<evidence type="ECO:0000313" key="4">
    <source>
        <dbReference type="Proteomes" id="UP000712157"/>
    </source>
</evidence>
<sequence>MIGRIEQMARGVFRYEALKLVMPEEPVKIVLKKAETYTGKFSMKEENDRLVKGEVYSSSPRMQVLTPEFRDSTIEIDYIFDAAGMLDKEEAAGSFWVICDAGEYELPFQASVRQPAAGGSVLPADTLEAFVKLAAEDYEEAYRFFVRRDFEQLLNAEDQKYREIYRGCLKTTMEKQVLEGFLVAAGLKPNARISIDSYKIRCYRSDTKEEKVLPIRKSVPGYLNVRVSADVPWLIPDTSLIHSGTFHNDLYELHYRIDSGSLHSGKNFGKITLEAPGQELVYEVEVAEAVYEDVRRKRERRLEVKRRQVRLMQLYMDFKQRKIPLKTWTDHSREEIEWLEKADDRNVFYVLVKIQLLLAERNNEEARHMLNKLDGNAEIKAQPEARGYYLYLQSLYSRDRSYINKVSYEVKELCGKCPGSWKLLWVLLYMDENLERNQERKLELIEQRFLQGCASPMIYLEAYDLIRKNLGRLNKLKNFELQILTFAVRHGVVTREIAERVSMLAAKYKKYEEILYRILVYCYREFEMKDTAAAICSLLIKGNVTDTGAFEWYALGVEQELKITRLYEYYMYALPQDYAQALPQQILLYFAYYSQLDYRKRAQLYANVIRYREQNLPVYQKFVPLMERFALEQLMERRINENLAEVYQHVLKEIQFTGELAWALADVLFTCRLNTDDTKVKYATVIHPGLDKERRVPVLQGTAYVRLYTKNAVILLDDGEEHWCEALTPAQCIRVMKNGDFLDKCKELAGGHMGILLHVCEEQGRPLCYNDETIAFYEALSVQPGISSSFSRQLRSGILDYYYENRESRDPDGFLDTFGNEKFPAKEAHKLTEILIERGKYPEAYTAVNAYGYERIPLRMLVKLCARLVMMNDYEQDRYLLGLCAYVWENSKYDLVILQYLLAWLKGPQKQLFELWNCARKFETDTYEFEERVLMQILFTEQMSEQGDAMFLDYCRKGPKHRLESAYLAWESWLYIMQGKKPGTPVMELLAREYRRKERLPDICLLAILTWAGEAEALSEEEQKTALEIIRAFADRDMYFAVYQELKKKIRMPQELSRNAYLEYRTDEKSSVVVSYKINSRDTREEAYFCEEMKHMLEGIFVIGIPMFYGETLQYYFTEIRSDGTKSNSDIRFYLQGGPDTVAAGMKFDMLNAVLMLEEEKRQNSVQKDGTKSAHPDKLADRMREYQEVKMLTEHLFELKE</sequence>
<dbReference type="InterPro" id="IPR043774">
    <property type="entry name" value="DUF5717_C"/>
</dbReference>
<organism evidence="3 4">
    <name type="scientific">Diplocloster agilis</name>
    <dbReference type="NCBI Taxonomy" id="2850323"/>
    <lineage>
        <taxon>Bacteria</taxon>
        <taxon>Bacillati</taxon>
        <taxon>Bacillota</taxon>
        <taxon>Clostridia</taxon>
        <taxon>Lachnospirales</taxon>
        <taxon>Lachnospiraceae</taxon>
        <taxon>Diplocloster</taxon>
    </lineage>
</organism>
<evidence type="ECO:0008006" key="5">
    <source>
        <dbReference type="Google" id="ProtNLM"/>
    </source>
</evidence>
<dbReference type="AlphaFoldDB" id="A0A949K590"/>
<dbReference type="EMBL" id="JAHQCW010000018">
    <property type="protein sequence ID" value="MBU9737286.1"/>
    <property type="molecule type" value="Genomic_DNA"/>
</dbReference>
<reference evidence="3" key="1">
    <citation type="submission" date="2021-06" db="EMBL/GenBank/DDBJ databases">
        <title>Description of novel taxa of the family Lachnospiraceae.</title>
        <authorList>
            <person name="Chaplin A.V."/>
            <person name="Sokolova S.R."/>
            <person name="Pikina A.P."/>
            <person name="Korzhanova M."/>
            <person name="Belova V."/>
            <person name="Korostin D."/>
            <person name="Efimov B.A."/>
        </authorList>
    </citation>
    <scope>NUCLEOTIDE SEQUENCE</scope>
    <source>
        <strain evidence="3">ASD5720</strain>
    </source>
</reference>
<proteinExistence type="predicted"/>
<protein>
    <recommendedName>
        <fullName evidence="5">DUF5717 domain-containing protein</fullName>
    </recommendedName>
</protein>
<dbReference type="Pfam" id="PF18984">
    <property type="entry name" value="DUF5717_N"/>
    <property type="match status" value="1"/>
</dbReference>
<dbReference type="RefSeq" id="WP_238721878.1">
    <property type="nucleotide sequence ID" value="NZ_JAHQCW010000018.1"/>
</dbReference>
<name>A0A949K590_9FIRM</name>
<dbReference type="Pfam" id="PF18983">
    <property type="entry name" value="DUF5717"/>
    <property type="match status" value="1"/>
</dbReference>
<feature type="domain" description="DUF5717" evidence="1">
    <location>
        <begin position="877"/>
        <end position="1169"/>
    </location>
</feature>
<comment type="caution">
    <text evidence="3">The sequence shown here is derived from an EMBL/GenBank/DDBJ whole genome shotgun (WGS) entry which is preliminary data.</text>
</comment>
<evidence type="ECO:0000259" key="2">
    <source>
        <dbReference type="Pfam" id="PF18984"/>
    </source>
</evidence>
<evidence type="ECO:0000259" key="1">
    <source>
        <dbReference type="Pfam" id="PF18983"/>
    </source>
</evidence>
<accession>A0A949K590</accession>